<reference evidence="12" key="1">
    <citation type="submission" date="2020-12" db="EMBL/GenBank/DDBJ databases">
        <title>Antrihabitans popcorni sp. nov. and Antrihabitans auranticaus sp. nov., isolated from a larva cave.</title>
        <authorList>
            <person name="Lee S.D."/>
            <person name="Kim I.S."/>
        </authorList>
    </citation>
    <scope>NUCLEOTIDE SEQUENCE</scope>
    <source>
        <strain evidence="12">YC3-6</strain>
    </source>
</reference>
<evidence type="ECO:0000256" key="2">
    <source>
        <dbReference type="ARBA" id="ARBA00022475"/>
    </source>
</evidence>
<dbReference type="Proteomes" id="UP000655868">
    <property type="component" value="Unassembled WGS sequence"/>
</dbReference>
<dbReference type="EMBL" id="JAEMNV010000001">
    <property type="protein sequence ID" value="MBJ8338028.1"/>
    <property type="molecule type" value="Genomic_DNA"/>
</dbReference>
<dbReference type="GO" id="GO:0009103">
    <property type="term" value="P:lipopolysaccharide biosynthetic process"/>
    <property type="evidence" value="ECO:0007669"/>
    <property type="project" value="UniProtKB-KW"/>
</dbReference>
<evidence type="ECO:0000313" key="12">
    <source>
        <dbReference type="EMBL" id="MBJ8338028.1"/>
    </source>
</evidence>
<dbReference type="InterPro" id="IPR001173">
    <property type="entry name" value="Glyco_trans_2-like"/>
</dbReference>
<dbReference type="InterPro" id="IPR050256">
    <property type="entry name" value="Glycosyltransferase_2"/>
</dbReference>
<evidence type="ECO:0000256" key="5">
    <source>
        <dbReference type="ARBA" id="ARBA00022692"/>
    </source>
</evidence>
<keyword evidence="8 10" id="KW-0472">Membrane</keyword>
<keyword evidence="4" id="KW-0808">Transferase</keyword>
<evidence type="ECO:0000256" key="7">
    <source>
        <dbReference type="ARBA" id="ARBA00022989"/>
    </source>
</evidence>
<dbReference type="GO" id="GO:0005886">
    <property type="term" value="C:plasma membrane"/>
    <property type="evidence" value="ECO:0007669"/>
    <property type="project" value="TreeGrafter"/>
</dbReference>
<protein>
    <submittedName>
        <fullName evidence="12">Glycosyltransferase</fullName>
    </submittedName>
</protein>
<keyword evidence="5 10" id="KW-0812">Transmembrane</keyword>
<sequence length="354" mass="38344">MPQLSAARTDRSDTHTEHRTQPVPSANERIHTVSVVVPVYRGELTIANLVAELDRYATPSKSPRGALFAIEEIVLVHDNGPDRSDVVLAELAESNENVKVVWLSRNFGQDAATIAGMAASRGDWVATLDEDGQHDPDYIGRFLDEALSQRADLVYSRPTNTRPHGFVRNVASMGSKFVLTSLFRFPSGTHFESYRLIRGDISRKLSEVAAAGVYLDVALTWVVGRTATAPIELRSEGREESGYTYRSLFSLFWKMVLCSGTRGLRIVSVLGAALGLAGIVLAGVVVVQTIDGTTDPDGWASIIVAILLCSGAILFSLGMIAEYLGVALHVLAGRPLFLTVDSPTPRPDGEDKSH</sequence>
<evidence type="ECO:0000259" key="11">
    <source>
        <dbReference type="Pfam" id="PF00535"/>
    </source>
</evidence>
<feature type="region of interest" description="Disordered" evidence="9">
    <location>
        <begin position="1"/>
        <end position="27"/>
    </location>
</feature>
<keyword evidence="3" id="KW-0328">Glycosyltransferase</keyword>
<feature type="domain" description="Glycosyltransferase 2-like" evidence="11">
    <location>
        <begin position="34"/>
        <end position="172"/>
    </location>
</feature>
<keyword evidence="6" id="KW-0448">Lipopolysaccharide biosynthesis</keyword>
<dbReference type="GO" id="GO:0099621">
    <property type="term" value="F:undecaprenyl-phosphate 4-deoxy-4-formamido-L-arabinose transferase activity"/>
    <property type="evidence" value="ECO:0007669"/>
    <property type="project" value="TreeGrafter"/>
</dbReference>
<accession>A0A934U294</accession>
<organism evidence="12 13">
    <name type="scientific">Antrihabitans stalagmiti</name>
    <dbReference type="NCBI Taxonomy" id="2799499"/>
    <lineage>
        <taxon>Bacteria</taxon>
        <taxon>Bacillati</taxon>
        <taxon>Actinomycetota</taxon>
        <taxon>Actinomycetes</taxon>
        <taxon>Mycobacteriales</taxon>
        <taxon>Nocardiaceae</taxon>
        <taxon>Antrihabitans</taxon>
    </lineage>
</organism>
<evidence type="ECO:0000256" key="1">
    <source>
        <dbReference type="ARBA" id="ARBA00006739"/>
    </source>
</evidence>
<evidence type="ECO:0000256" key="4">
    <source>
        <dbReference type="ARBA" id="ARBA00022679"/>
    </source>
</evidence>
<comment type="caution">
    <text evidence="12">The sequence shown here is derived from an EMBL/GenBank/DDBJ whole genome shotgun (WGS) entry which is preliminary data.</text>
</comment>
<evidence type="ECO:0000256" key="6">
    <source>
        <dbReference type="ARBA" id="ARBA00022985"/>
    </source>
</evidence>
<keyword evidence="13" id="KW-1185">Reference proteome</keyword>
<proteinExistence type="inferred from homology"/>
<comment type="similarity">
    <text evidence="1">Belongs to the glycosyltransferase 2 family.</text>
</comment>
<keyword evidence="2" id="KW-1003">Cell membrane</keyword>
<dbReference type="PANTHER" id="PTHR48090">
    <property type="entry name" value="UNDECAPRENYL-PHOSPHATE 4-DEOXY-4-FORMAMIDO-L-ARABINOSE TRANSFERASE-RELATED"/>
    <property type="match status" value="1"/>
</dbReference>
<evidence type="ECO:0000256" key="8">
    <source>
        <dbReference type="ARBA" id="ARBA00023136"/>
    </source>
</evidence>
<evidence type="ECO:0000256" key="3">
    <source>
        <dbReference type="ARBA" id="ARBA00022676"/>
    </source>
</evidence>
<gene>
    <name evidence="12" type="ORF">JGU71_03925</name>
</gene>
<name>A0A934U294_9NOCA</name>
<evidence type="ECO:0000256" key="9">
    <source>
        <dbReference type="SAM" id="MobiDB-lite"/>
    </source>
</evidence>
<feature type="compositionally biased region" description="Basic and acidic residues" evidence="9">
    <location>
        <begin position="8"/>
        <end position="20"/>
    </location>
</feature>
<feature type="transmembrane region" description="Helical" evidence="10">
    <location>
        <begin position="264"/>
        <end position="287"/>
    </location>
</feature>
<feature type="transmembrane region" description="Helical" evidence="10">
    <location>
        <begin position="299"/>
        <end position="324"/>
    </location>
</feature>
<evidence type="ECO:0000313" key="13">
    <source>
        <dbReference type="Proteomes" id="UP000655868"/>
    </source>
</evidence>
<dbReference type="PANTHER" id="PTHR48090:SF3">
    <property type="entry name" value="UNDECAPRENYL-PHOSPHATE 4-DEOXY-4-FORMAMIDO-L-ARABINOSE TRANSFERASE"/>
    <property type="match status" value="1"/>
</dbReference>
<dbReference type="AlphaFoldDB" id="A0A934U294"/>
<keyword evidence="7 10" id="KW-1133">Transmembrane helix</keyword>
<dbReference type="SUPFAM" id="SSF53448">
    <property type="entry name" value="Nucleotide-diphospho-sugar transferases"/>
    <property type="match status" value="1"/>
</dbReference>
<evidence type="ECO:0000256" key="10">
    <source>
        <dbReference type="SAM" id="Phobius"/>
    </source>
</evidence>
<dbReference type="Pfam" id="PF00535">
    <property type="entry name" value="Glycos_transf_2"/>
    <property type="match status" value="1"/>
</dbReference>
<dbReference type="InterPro" id="IPR029044">
    <property type="entry name" value="Nucleotide-diphossugar_trans"/>
</dbReference>
<dbReference type="Gene3D" id="3.90.550.10">
    <property type="entry name" value="Spore Coat Polysaccharide Biosynthesis Protein SpsA, Chain A"/>
    <property type="match status" value="1"/>
</dbReference>